<reference evidence="3" key="1">
    <citation type="journal article" date="2019" name="Int. J. Syst. Evol. Microbiol.">
        <title>The Global Catalogue of Microorganisms (GCM) 10K type strain sequencing project: providing services to taxonomists for standard genome sequencing and annotation.</title>
        <authorList>
            <consortium name="The Broad Institute Genomics Platform"/>
            <consortium name="The Broad Institute Genome Sequencing Center for Infectious Disease"/>
            <person name="Wu L."/>
            <person name="Ma J."/>
        </authorList>
    </citation>
    <scope>NUCLEOTIDE SEQUENCE [LARGE SCALE GENOMIC DNA]</scope>
    <source>
        <strain evidence="3">JCM 18123</strain>
    </source>
</reference>
<evidence type="ECO:0000313" key="2">
    <source>
        <dbReference type="EMBL" id="GAA4926711.1"/>
    </source>
</evidence>
<organism evidence="2 3">
    <name type="scientific">Streptomonospora halophila</name>
    <dbReference type="NCBI Taxonomy" id="427369"/>
    <lineage>
        <taxon>Bacteria</taxon>
        <taxon>Bacillati</taxon>
        <taxon>Actinomycetota</taxon>
        <taxon>Actinomycetes</taxon>
        <taxon>Streptosporangiales</taxon>
        <taxon>Nocardiopsidaceae</taxon>
        <taxon>Streptomonospora</taxon>
    </lineage>
</organism>
<protein>
    <submittedName>
        <fullName evidence="2">Uncharacterized protein</fullName>
    </submittedName>
</protein>
<proteinExistence type="predicted"/>
<keyword evidence="3" id="KW-1185">Reference proteome</keyword>
<name>A0ABP9G343_9ACTN</name>
<accession>A0ABP9G343</accession>
<gene>
    <name evidence="2" type="ORF">GCM10023224_01910</name>
</gene>
<feature type="compositionally biased region" description="Polar residues" evidence="1">
    <location>
        <begin position="1"/>
        <end position="16"/>
    </location>
</feature>
<evidence type="ECO:0000313" key="3">
    <source>
        <dbReference type="Proteomes" id="UP001499993"/>
    </source>
</evidence>
<feature type="region of interest" description="Disordered" evidence="1">
    <location>
        <begin position="1"/>
        <end position="44"/>
    </location>
</feature>
<sequence length="86" mass="9362">MWSGSLPASSRGSPRSVQADRHPTWRADPHARDAAVPGASSIPEGRDMTAMILVGHRREAGRGRAGDPLVLMRGADPYRSMWWDPA</sequence>
<evidence type="ECO:0000256" key="1">
    <source>
        <dbReference type="SAM" id="MobiDB-lite"/>
    </source>
</evidence>
<comment type="caution">
    <text evidence="2">The sequence shown here is derived from an EMBL/GenBank/DDBJ whole genome shotgun (WGS) entry which is preliminary data.</text>
</comment>
<feature type="compositionally biased region" description="Basic and acidic residues" evidence="1">
    <location>
        <begin position="18"/>
        <end position="33"/>
    </location>
</feature>
<dbReference type="EMBL" id="BAABIK010000001">
    <property type="protein sequence ID" value="GAA4926711.1"/>
    <property type="molecule type" value="Genomic_DNA"/>
</dbReference>
<dbReference type="Proteomes" id="UP001499993">
    <property type="component" value="Unassembled WGS sequence"/>
</dbReference>